<sequence length="160" mass="17900">MSKSKDIHYLVVTPFTVISAEDGALLRPGSRCVVETEERRGRKHRDERGGQEMKSTSLYSTRCEGCGGVKWEGWTRFPQSRNRDARRRWRRRRLAMANASRVKVGGGDGLSSACKYFTLHSSQFSFRLGVSQSHNFASTPGVGHSLLLSARRLVPLSANT</sequence>
<name>E2ALQ9_CAMFO</name>
<organism evidence="2">
    <name type="scientific">Camponotus floridanus</name>
    <name type="common">Florida carpenter ant</name>
    <dbReference type="NCBI Taxonomy" id="104421"/>
    <lineage>
        <taxon>Eukaryota</taxon>
        <taxon>Metazoa</taxon>
        <taxon>Ecdysozoa</taxon>
        <taxon>Arthropoda</taxon>
        <taxon>Hexapoda</taxon>
        <taxon>Insecta</taxon>
        <taxon>Pterygota</taxon>
        <taxon>Neoptera</taxon>
        <taxon>Endopterygota</taxon>
        <taxon>Hymenoptera</taxon>
        <taxon>Apocrita</taxon>
        <taxon>Aculeata</taxon>
        <taxon>Formicoidea</taxon>
        <taxon>Formicidae</taxon>
        <taxon>Formicinae</taxon>
        <taxon>Camponotus</taxon>
    </lineage>
</organism>
<dbReference type="AlphaFoldDB" id="E2ALQ9"/>
<proteinExistence type="predicted"/>
<evidence type="ECO:0000313" key="1">
    <source>
        <dbReference type="EMBL" id="EFN65668.1"/>
    </source>
</evidence>
<protein>
    <submittedName>
        <fullName evidence="1">Uncharacterized protein</fullName>
    </submittedName>
</protein>
<reference evidence="1 2" key="1">
    <citation type="journal article" date="2010" name="Science">
        <title>Genomic comparison of the ants Camponotus floridanus and Harpegnathos saltator.</title>
        <authorList>
            <person name="Bonasio R."/>
            <person name="Zhang G."/>
            <person name="Ye C."/>
            <person name="Mutti N.S."/>
            <person name="Fang X."/>
            <person name="Qin N."/>
            <person name="Donahue G."/>
            <person name="Yang P."/>
            <person name="Li Q."/>
            <person name="Li C."/>
            <person name="Zhang P."/>
            <person name="Huang Z."/>
            <person name="Berger S.L."/>
            <person name="Reinberg D."/>
            <person name="Wang J."/>
            <person name="Liebig J."/>
        </authorList>
    </citation>
    <scope>NUCLEOTIDE SEQUENCE [LARGE SCALE GENOMIC DNA]</scope>
    <source>
        <strain evidence="2">C129</strain>
    </source>
</reference>
<dbReference type="EMBL" id="GL440609">
    <property type="protein sequence ID" value="EFN65668.1"/>
    <property type="molecule type" value="Genomic_DNA"/>
</dbReference>
<dbReference type="Proteomes" id="UP000000311">
    <property type="component" value="Unassembled WGS sequence"/>
</dbReference>
<gene>
    <name evidence="1" type="ORF">EAG_10925</name>
</gene>
<accession>E2ALQ9</accession>
<keyword evidence="2" id="KW-1185">Reference proteome</keyword>
<dbReference type="InParanoid" id="E2ALQ9"/>
<evidence type="ECO:0000313" key="2">
    <source>
        <dbReference type="Proteomes" id="UP000000311"/>
    </source>
</evidence>